<accession>A0A0E4BMZ5</accession>
<gene>
    <name evidence="1" type="ORF">NK6_2611</name>
</gene>
<dbReference type="Proteomes" id="UP000063308">
    <property type="component" value="Chromosome"/>
</dbReference>
<evidence type="ECO:0000313" key="1">
    <source>
        <dbReference type="EMBL" id="BAR55792.1"/>
    </source>
</evidence>
<reference evidence="1 2" key="1">
    <citation type="submission" date="2014-11" db="EMBL/GenBank/DDBJ databases">
        <title>Symbiosis island explosion on the genome of extra-slow-growing strains of soybean bradyrhizobia with massive insertion sequences.</title>
        <authorList>
            <person name="Iida T."/>
            <person name="Minamisawa K."/>
        </authorList>
    </citation>
    <scope>NUCLEOTIDE SEQUENCE [LARGE SCALE GENOMIC DNA]</scope>
    <source>
        <strain evidence="1 2">NK6</strain>
    </source>
</reference>
<organism evidence="1 2">
    <name type="scientific">Bradyrhizobium diazoefficiens</name>
    <dbReference type="NCBI Taxonomy" id="1355477"/>
    <lineage>
        <taxon>Bacteria</taxon>
        <taxon>Pseudomonadati</taxon>
        <taxon>Pseudomonadota</taxon>
        <taxon>Alphaproteobacteria</taxon>
        <taxon>Hyphomicrobiales</taxon>
        <taxon>Nitrobacteraceae</taxon>
        <taxon>Bradyrhizobium</taxon>
    </lineage>
</organism>
<protein>
    <submittedName>
        <fullName evidence="1">Uncharacterized protein</fullName>
    </submittedName>
</protein>
<sequence length="40" mass="4278">MQQSPRSNFSKSKLHTKCVIARLTIEGSCGNADVLAAISD</sequence>
<proteinExistence type="predicted"/>
<name>A0A0E4BMZ5_9BRAD</name>
<evidence type="ECO:0000313" key="2">
    <source>
        <dbReference type="Proteomes" id="UP000063308"/>
    </source>
</evidence>
<dbReference type="EMBL" id="AP014685">
    <property type="protein sequence ID" value="BAR55792.1"/>
    <property type="molecule type" value="Genomic_DNA"/>
</dbReference>
<dbReference type="AlphaFoldDB" id="A0A0E4BMZ5"/>